<protein>
    <submittedName>
        <fullName evidence="3">Uncharacterized protein</fullName>
    </submittedName>
</protein>
<keyword evidence="2" id="KW-1185">Reference proteome</keyword>
<organism evidence="2 3">
    <name type="scientific">Romanomermis culicivorax</name>
    <name type="common">Nematode worm</name>
    <dbReference type="NCBI Taxonomy" id="13658"/>
    <lineage>
        <taxon>Eukaryota</taxon>
        <taxon>Metazoa</taxon>
        <taxon>Ecdysozoa</taxon>
        <taxon>Nematoda</taxon>
        <taxon>Enoplea</taxon>
        <taxon>Dorylaimia</taxon>
        <taxon>Mermithida</taxon>
        <taxon>Mermithoidea</taxon>
        <taxon>Mermithidae</taxon>
        <taxon>Romanomermis</taxon>
    </lineage>
</organism>
<dbReference type="Proteomes" id="UP000887565">
    <property type="component" value="Unplaced"/>
</dbReference>
<evidence type="ECO:0000313" key="2">
    <source>
        <dbReference type="Proteomes" id="UP000887565"/>
    </source>
</evidence>
<keyword evidence="1" id="KW-1133">Transmembrane helix</keyword>
<evidence type="ECO:0000256" key="1">
    <source>
        <dbReference type="SAM" id="Phobius"/>
    </source>
</evidence>
<reference evidence="3" key="1">
    <citation type="submission" date="2022-11" db="UniProtKB">
        <authorList>
            <consortium name="WormBaseParasite"/>
        </authorList>
    </citation>
    <scope>IDENTIFICATION</scope>
</reference>
<accession>A0A915IY14</accession>
<keyword evidence="1" id="KW-0472">Membrane</keyword>
<evidence type="ECO:0000313" key="3">
    <source>
        <dbReference type="WBParaSite" id="nRc.2.0.1.t18316-RA"/>
    </source>
</evidence>
<name>A0A915IY14_ROMCU</name>
<feature type="transmembrane region" description="Helical" evidence="1">
    <location>
        <begin position="230"/>
        <end position="256"/>
    </location>
</feature>
<keyword evidence="1" id="KW-0812">Transmembrane</keyword>
<sequence length="269" mass="31176">MLTLRQEVVVDEDLENITYKDEEEEEEKTLNNVWDEEEGAILDYDDDDNDENDQFKSIHNAHQYLKHKDFLKDKHCIIQINNTDDLCFAPALVVARAYIHKKDQNAVYKWETIQKSDKSHLLQTKIAKELMTQAGLASHEGSCSFYQWEKLQTVLLPNYQIKISSSEQFKDLIFRGHLCFMQPVGSEEIEEEEDVFETNEEGVNDANTCLVDDETGITNKCPINQKIEQLFMNFTVVIGMVAPTFFGGQTNAVKLYTMKMEHMEKRSIT</sequence>
<proteinExistence type="predicted"/>
<dbReference type="AlphaFoldDB" id="A0A915IY14"/>
<dbReference type="WBParaSite" id="nRc.2.0.1.t18316-RA">
    <property type="protein sequence ID" value="nRc.2.0.1.t18316-RA"/>
    <property type="gene ID" value="nRc.2.0.1.g18316"/>
</dbReference>